<comment type="caution">
    <text evidence="2">The sequence shown here is derived from an EMBL/GenBank/DDBJ whole genome shotgun (WGS) entry which is preliminary data.</text>
</comment>
<reference evidence="2 3" key="1">
    <citation type="submission" date="2019-12" db="EMBL/GenBank/DDBJ databases">
        <title>Chitinophaga sp. strain ysch24 (GDMCC 1.1355), whole genome shotgun sequence.</title>
        <authorList>
            <person name="Zhang X."/>
        </authorList>
    </citation>
    <scope>NUCLEOTIDE SEQUENCE [LARGE SCALE GENOMIC DNA]</scope>
    <source>
        <strain evidence="3">ysch24</strain>
    </source>
</reference>
<feature type="domain" description="Integrase catalytic" evidence="1">
    <location>
        <begin position="26"/>
        <end position="80"/>
    </location>
</feature>
<evidence type="ECO:0000313" key="2">
    <source>
        <dbReference type="EMBL" id="MVT09672.1"/>
    </source>
</evidence>
<evidence type="ECO:0000259" key="1">
    <source>
        <dbReference type="Pfam" id="PF13333"/>
    </source>
</evidence>
<proteinExistence type="predicted"/>
<sequence>MLTALSTKALSLLCIIIHKYDNAHMESYFGRFKAELMEGGAFESAEDSRTEIFEYIEMYYNPKRLHSSLGYLSPNVFEQKLAT</sequence>
<dbReference type="InterPro" id="IPR001584">
    <property type="entry name" value="Integrase_cat-core"/>
</dbReference>
<dbReference type="PANTHER" id="PTHR46889">
    <property type="entry name" value="TRANSPOSASE INSF FOR INSERTION SEQUENCE IS3B-RELATED"/>
    <property type="match status" value="1"/>
</dbReference>
<keyword evidence="3" id="KW-1185">Reference proteome</keyword>
<dbReference type="SUPFAM" id="SSF53098">
    <property type="entry name" value="Ribonuclease H-like"/>
    <property type="match status" value="1"/>
</dbReference>
<dbReference type="Proteomes" id="UP000461730">
    <property type="component" value="Unassembled WGS sequence"/>
</dbReference>
<gene>
    <name evidence="2" type="ORF">GO493_15490</name>
</gene>
<accession>A0A7K1U5M6</accession>
<dbReference type="InterPro" id="IPR012337">
    <property type="entry name" value="RNaseH-like_sf"/>
</dbReference>
<dbReference type="GO" id="GO:0015074">
    <property type="term" value="P:DNA integration"/>
    <property type="evidence" value="ECO:0007669"/>
    <property type="project" value="InterPro"/>
</dbReference>
<name>A0A7K1U5M6_9BACT</name>
<dbReference type="AlphaFoldDB" id="A0A7K1U5M6"/>
<evidence type="ECO:0000313" key="3">
    <source>
        <dbReference type="Proteomes" id="UP000461730"/>
    </source>
</evidence>
<dbReference type="InterPro" id="IPR050900">
    <property type="entry name" value="Transposase_IS3/IS150/IS904"/>
</dbReference>
<protein>
    <submittedName>
        <fullName evidence="2">IS3 family transposase</fullName>
    </submittedName>
</protein>
<dbReference type="EMBL" id="WRXN01000006">
    <property type="protein sequence ID" value="MVT09672.1"/>
    <property type="molecule type" value="Genomic_DNA"/>
</dbReference>
<dbReference type="Pfam" id="PF13333">
    <property type="entry name" value="rve_2"/>
    <property type="match status" value="1"/>
</dbReference>
<organism evidence="2 3">
    <name type="scientific">Chitinophaga tropicalis</name>
    <dbReference type="NCBI Taxonomy" id="2683588"/>
    <lineage>
        <taxon>Bacteria</taxon>
        <taxon>Pseudomonadati</taxon>
        <taxon>Bacteroidota</taxon>
        <taxon>Chitinophagia</taxon>
        <taxon>Chitinophagales</taxon>
        <taxon>Chitinophagaceae</taxon>
        <taxon>Chitinophaga</taxon>
    </lineage>
</organism>
<dbReference type="RefSeq" id="WP_157307115.1">
    <property type="nucleotide sequence ID" value="NZ_WRXN01000006.1"/>
</dbReference>